<dbReference type="EMBL" id="JACXYU010000001">
    <property type="protein sequence ID" value="MBD3930697.1"/>
    <property type="molecule type" value="Genomic_DNA"/>
</dbReference>
<evidence type="ECO:0008006" key="4">
    <source>
        <dbReference type="Google" id="ProtNLM"/>
    </source>
</evidence>
<comment type="caution">
    <text evidence="2">The sequence shown here is derived from an EMBL/GenBank/DDBJ whole genome shotgun (WGS) entry which is preliminary data.</text>
</comment>
<protein>
    <recommendedName>
        <fullName evidence="4">Secreted protein</fullName>
    </recommendedName>
</protein>
<gene>
    <name evidence="2" type="ORF">IF129_03825</name>
</gene>
<evidence type="ECO:0000313" key="3">
    <source>
        <dbReference type="Proteomes" id="UP000632289"/>
    </source>
</evidence>
<accession>A0A927EXQ6</accession>
<proteinExistence type="predicted"/>
<feature type="region of interest" description="Disordered" evidence="1">
    <location>
        <begin position="173"/>
        <end position="217"/>
    </location>
</feature>
<dbReference type="Proteomes" id="UP000632289">
    <property type="component" value="Unassembled WGS sequence"/>
</dbReference>
<dbReference type="RefSeq" id="WP_191207944.1">
    <property type="nucleotide sequence ID" value="NZ_BAABKL010000039.1"/>
</dbReference>
<feature type="compositionally biased region" description="Pro residues" evidence="1">
    <location>
        <begin position="182"/>
        <end position="206"/>
    </location>
</feature>
<sequence length="217" mass="23598">MEIAVAVVSLIFLALVVLGAIATVKAARAVRGGVQRTTTEVRRTIDTTALRARSAQFGPVGELARARLELRSSIDSTRRELTAARSGDTSLAEAATLLDRLHEHALGLDREMGALMDREPDRARIAARLPELRSRAQEIRESADSLRFAAQDRARRHQGEELGTLRDQIAIESGALRHWDPPQQPLAEPAPHPLPPSDPPQSPPRPGLRKTSESGDG</sequence>
<reference evidence="2" key="1">
    <citation type="submission" date="2020-09" db="EMBL/GenBank/DDBJ databases">
        <title>Secondary metabolite and genome analysis of marine Streptomyces chumphonensis KK1-2T.</title>
        <authorList>
            <person name="Phongsopitanun W."/>
            <person name="Kanchanasin P."/>
            <person name="Pittayakhajonwut P."/>
            <person name="Suwanborirux K."/>
            <person name="Tanasupawat S."/>
        </authorList>
    </citation>
    <scope>NUCLEOTIDE SEQUENCE</scope>
    <source>
        <strain evidence="2">KK1-2</strain>
    </source>
</reference>
<name>A0A927EXQ6_9ACTN</name>
<evidence type="ECO:0000256" key="1">
    <source>
        <dbReference type="SAM" id="MobiDB-lite"/>
    </source>
</evidence>
<dbReference type="AlphaFoldDB" id="A0A927EXQ6"/>
<organism evidence="2 3">
    <name type="scientific">Streptomyces chumphonensis</name>
    <dbReference type="NCBI Taxonomy" id="1214925"/>
    <lineage>
        <taxon>Bacteria</taxon>
        <taxon>Bacillati</taxon>
        <taxon>Actinomycetota</taxon>
        <taxon>Actinomycetes</taxon>
        <taxon>Kitasatosporales</taxon>
        <taxon>Streptomycetaceae</taxon>
        <taxon>Streptomyces</taxon>
    </lineage>
</organism>
<keyword evidence="3" id="KW-1185">Reference proteome</keyword>
<evidence type="ECO:0000313" key="2">
    <source>
        <dbReference type="EMBL" id="MBD3930697.1"/>
    </source>
</evidence>